<name>A0A6P5AB92_BRABE</name>
<proteinExistence type="predicted"/>
<sequence length="340" mass="38896">MAAKQGPGAAAKFRSRSAPIHLLRARKRQSPELLPEFELTLKPGDKNARVLERMLTKTTLSTQRASHYNVMSVGTDVLNTMLRRAHAEKEEAVRQAIAEAEARAARELKEALDEALREAAESKRKALDEQKQYYEQLAQRVAEARDKLEAERIASLTKKMQREKEEALKDAWAKAEIIKNEAIAVALEEQRKKLRAEAALEREQAVAKALTIARHKHAIKLDEAVERTKRECEHIASVRAAAVAKVYQSEINKREQRISDLQDDLAAEHRRKLDVEKDFKELQVDYMRFLDLTDGQYHSDYMVKYRWHGRMAGQADSRVQTDNLNKRNASTEPGDPLHVF</sequence>
<keyword evidence="1" id="KW-0175">Coiled coil</keyword>
<dbReference type="KEGG" id="bbel:109481025"/>
<accession>A0A6P5AB92</accession>
<dbReference type="OrthoDB" id="5982311at2759"/>
<keyword evidence="2" id="KW-1185">Reference proteome</keyword>
<organism evidence="2 3">
    <name type="scientific">Branchiostoma belcheri</name>
    <name type="common">Amphioxus</name>
    <dbReference type="NCBI Taxonomy" id="7741"/>
    <lineage>
        <taxon>Eukaryota</taxon>
        <taxon>Metazoa</taxon>
        <taxon>Chordata</taxon>
        <taxon>Cephalochordata</taxon>
        <taxon>Leptocardii</taxon>
        <taxon>Amphioxiformes</taxon>
        <taxon>Branchiostomatidae</taxon>
        <taxon>Branchiostoma</taxon>
    </lineage>
</organism>
<dbReference type="Proteomes" id="UP000515135">
    <property type="component" value="Unplaced"/>
</dbReference>
<dbReference type="RefSeq" id="XP_019639061.1">
    <property type="nucleotide sequence ID" value="XM_019783502.1"/>
</dbReference>
<feature type="coiled-coil region" evidence="1">
    <location>
        <begin position="90"/>
        <end position="204"/>
    </location>
</feature>
<evidence type="ECO:0000313" key="3">
    <source>
        <dbReference type="RefSeq" id="XP_019639061.1"/>
    </source>
</evidence>
<dbReference type="GeneID" id="109481025"/>
<evidence type="ECO:0000313" key="2">
    <source>
        <dbReference type="Proteomes" id="UP000515135"/>
    </source>
</evidence>
<evidence type="ECO:0000256" key="1">
    <source>
        <dbReference type="SAM" id="Coils"/>
    </source>
</evidence>
<feature type="coiled-coil region" evidence="1">
    <location>
        <begin position="244"/>
        <end position="271"/>
    </location>
</feature>
<gene>
    <name evidence="3" type="primary">LOC109481025</name>
</gene>
<protein>
    <submittedName>
        <fullName evidence="3">PERQ amino acid-rich with GYF domain-containing protein 2-like</fullName>
    </submittedName>
</protein>
<dbReference type="AlphaFoldDB" id="A0A6P5AB92"/>
<reference evidence="3" key="1">
    <citation type="submission" date="2025-08" db="UniProtKB">
        <authorList>
            <consortium name="RefSeq"/>
        </authorList>
    </citation>
    <scope>IDENTIFICATION</scope>
    <source>
        <tissue evidence="3">Gonad</tissue>
    </source>
</reference>